<dbReference type="InterPro" id="IPR011014">
    <property type="entry name" value="MscS_channel_TM-2"/>
</dbReference>
<dbReference type="AlphaFoldDB" id="A0A644TT62"/>
<dbReference type="Pfam" id="PF21088">
    <property type="entry name" value="MS_channel_1st"/>
    <property type="match status" value="1"/>
</dbReference>
<comment type="caution">
    <text evidence="11">The sequence shown here is derived from an EMBL/GenBank/DDBJ whole genome shotgun (WGS) entry which is preliminary data.</text>
</comment>
<dbReference type="Pfam" id="PF21082">
    <property type="entry name" value="MS_channel_3rd"/>
    <property type="match status" value="1"/>
</dbReference>
<evidence type="ECO:0000256" key="6">
    <source>
        <dbReference type="ARBA" id="ARBA00023136"/>
    </source>
</evidence>
<dbReference type="InterPro" id="IPR049142">
    <property type="entry name" value="MS_channel_1st"/>
</dbReference>
<evidence type="ECO:0000259" key="9">
    <source>
        <dbReference type="Pfam" id="PF21082"/>
    </source>
</evidence>
<gene>
    <name evidence="11" type="ORF">SDC9_15568</name>
</gene>
<dbReference type="InterPro" id="IPR023408">
    <property type="entry name" value="MscS_beta-dom_sf"/>
</dbReference>
<dbReference type="SUPFAM" id="SSF82689">
    <property type="entry name" value="Mechanosensitive channel protein MscS (YggB), C-terminal domain"/>
    <property type="match status" value="1"/>
</dbReference>
<dbReference type="InterPro" id="IPR049278">
    <property type="entry name" value="MS_channel_C"/>
</dbReference>
<evidence type="ECO:0000256" key="1">
    <source>
        <dbReference type="ARBA" id="ARBA00004651"/>
    </source>
</evidence>
<name>A0A644TT62_9ZZZZ</name>
<dbReference type="InterPro" id="IPR010920">
    <property type="entry name" value="LSM_dom_sf"/>
</dbReference>
<dbReference type="PANTHER" id="PTHR30347:SF1">
    <property type="entry name" value="MECHANOSENSITIVE CHANNEL MSCK"/>
    <property type="match status" value="1"/>
</dbReference>
<evidence type="ECO:0000256" key="5">
    <source>
        <dbReference type="ARBA" id="ARBA00022989"/>
    </source>
</evidence>
<accession>A0A644TT62</accession>
<keyword evidence="5 7" id="KW-1133">Transmembrane helix</keyword>
<dbReference type="GO" id="GO:0055085">
    <property type="term" value="P:transmembrane transport"/>
    <property type="evidence" value="ECO:0007669"/>
    <property type="project" value="InterPro"/>
</dbReference>
<feature type="transmembrane region" description="Helical" evidence="7">
    <location>
        <begin position="39"/>
        <end position="60"/>
    </location>
</feature>
<evidence type="ECO:0000256" key="7">
    <source>
        <dbReference type="SAM" id="Phobius"/>
    </source>
</evidence>
<evidence type="ECO:0000256" key="3">
    <source>
        <dbReference type="ARBA" id="ARBA00022475"/>
    </source>
</evidence>
<sequence>MTGSFCQNIANRFLVPENNIHPMHLKDFFNYDLVSVGKFSISAFDLFISGVIVIITIFLLRLIKKFFNNRVNAGKIDKGSAFSIYSIIKYLMWIIVFLMILETLGVNLNLMLAGSAALLVGLGFGIQQIFNDLVSGIILLFEGNMKVGDVIQLENNIVGKVKVIGLRTSKIKTRDDIIMIVPNSKFISDRVINWSHEQGSTRFLVEVGVAYGSDTEQVTRLLLECSKEVPEIDVNPEPFVRLNDFGDSALIFQLLFWTKEAFRSENIRSKIRYKIDRKFRANNIKIPFPQRDVHMISDNK</sequence>
<dbReference type="Gene3D" id="3.30.70.100">
    <property type="match status" value="1"/>
</dbReference>
<keyword evidence="3" id="KW-1003">Cell membrane</keyword>
<feature type="domain" description="Mechanosensitive ion channel transmembrane helices 2/3" evidence="10">
    <location>
        <begin position="87"/>
        <end position="127"/>
    </location>
</feature>
<dbReference type="PANTHER" id="PTHR30347">
    <property type="entry name" value="POTASSIUM CHANNEL RELATED"/>
    <property type="match status" value="1"/>
</dbReference>
<evidence type="ECO:0000256" key="2">
    <source>
        <dbReference type="ARBA" id="ARBA00008017"/>
    </source>
</evidence>
<dbReference type="Pfam" id="PF00924">
    <property type="entry name" value="MS_channel_2nd"/>
    <property type="match status" value="1"/>
</dbReference>
<evidence type="ECO:0000256" key="4">
    <source>
        <dbReference type="ARBA" id="ARBA00022692"/>
    </source>
</evidence>
<dbReference type="GO" id="GO:0005886">
    <property type="term" value="C:plasma membrane"/>
    <property type="evidence" value="ECO:0007669"/>
    <property type="project" value="UniProtKB-SubCell"/>
</dbReference>
<evidence type="ECO:0000313" key="11">
    <source>
        <dbReference type="EMBL" id="MPL69819.1"/>
    </source>
</evidence>
<evidence type="ECO:0008006" key="12">
    <source>
        <dbReference type="Google" id="ProtNLM"/>
    </source>
</evidence>
<feature type="domain" description="Mechanosensitive ion channel MscS" evidence="8">
    <location>
        <begin position="129"/>
        <end position="196"/>
    </location>
</feature>
<dbReference type="Gene3D" id="2.30.30.60">
    <property type="match status" value="1"/>
</dbReference>
<dbReference type="SUPFAM" id="SSF82861">
    <property type="entry name" value="Mechanosensitive channel protein MscS (YggB), transmembrane region"/>
    <property type="match status" value="1"/>
</dbReference>
<comment type="similarity">
    <text evidence="2">Belongs to the MscS (TC 1.A.23) family.</text>
</comment>
<dbReference type="InterPro" id="IPR006685">
    <property type="entry name" value="MscS_channel_2nd"/>
</dbReference>
<evidence type="ECO:0000259" key="10">
    <source>
        <dbReference type="Pfam" id="PF21088"/>
    </source>
</evidence>
<dbReference type="InterPro" id="IPR052702">
    <property type="entry name" value="MscS-like_channel"/>
</dbReference>
<evidence type="ECO:0000259" key="8">
    <source>
        <dbReference type="Pfam" id="PF00924"/>
    </source>
</evidence>
<dbReference type="InterPro" id="IPR011066">
    <property type="entry name" value="MscS_channel_C_sf"/>
</dbReference>
<dbReference type="EMBL" id="VSSQ01000049">
    <property type="protein sequence ID" value="MPL69819.1"/>
    <property type="molecule type" value="Genomic_DNA"/>
</dbReference>
<feature type="transmembrane region" description="Helical" evidence="7">
    <location>
        <begin position="81"/>
        <end position="100"/>
    </location>
</feature>
<feature type="domain" description="Mechanosensitive ion channel MscS C-terminal" evidence="9">
    <location>
        <begin position="205"/>
        <end position="286"/>
    </location>
</feature>
<protein>
    <recommendedName>
        <fullName evidence="12">Mechanosensitive channel MscK</fullName>
    </recommendedName>
</protein>
<keyword evidence="4 7" id="KW-0812">Transmembrane</keyword>
<dbReference type="SUPFAM" id="SSF50182">
    <property type="entry name" value="Sm-like ribonucleoproteins"/>
    <property type="match status" value="1"/>
</dbReference>
<reference evidence="11" key="1">
    <citation type="submission" date="2019-08" db="EMBL/GenBank/DDBJ databases">
        <authorList>
            <person name="Kucharzyk K."/>
            <person name="Murdoch R.W."/>
            <person name="Higgins S."/>
            <person name="Loffler F."/>
        </authorList>
    </citation>
    <scope>NUCLEOTIDE SEQUENCE</scope>
</reference>
<dbReference type="Gene3D" id="1.10.287.1260">
    <property type="match status" value="1"/>
</dbReference>
<keyword evidence="6 7" id="KW-0472">Membrane</keyword>
<comment type="subcellular location">
    <subcellularLocation>
        <location evidence="1">Cell membrane</location>
        <topology evidence="1">Multi-pass membrane protein</topology>
    </subcellularLocation>
</comment>
<organism evidence="11">
    <name type="scientific">bioreactor metagenome</name>
    <dbReference type="NCBI Taxonomy" id="1076179"/>
    <lineage>
        <taxon>unclassified sequences</taxon>
        <taxon>metagenomes</taxon>
        <taxon>ecological metagenomes</taxon>
    </lineage>
</organism>
<proteinExistence type="inferred from homology"/>